<proteinExistence type="predicted"/>
<feature type="transmembrane region" description="Helical" evidence="1">
    <location>
        <begin position="54"/>
        <end position="73"/>
    </location>
</feature>
<evidence type="ECO:0000313" key="3">
    <source>
        <dbReference type="Proteomes" id="UP001589793"/>
    </source>
</evidence>
<keyword evidence="1" id="KW-0812">Transmembrane</keyword>
<reference evidence="2 3" key="1">
    <citation type="submission" date="2024-09" db="EMBL/GenBank/DDBJ databases">
        <authorList>
            <person name="Sun Q."/>
            <person name="Mori K."/>
        </authorList>
    </citation>
    <scope>NUCLEOTIDE SEQUENCE [LARGE SCALE GENOMIC DNA]</scope>
    <source>
        <strain evidence="2 3">CICC 10874</strain>
    </source>
</reference>
<sequence length="227" mass="24691">MIPPPRRTADGRYPDWRRTVLLTALAATVLGAAIGMLVRVIVLGAAAGIQEQRLTIVILGAAVTSLAHVLAIAVDSVRAVPHTLRLLDRAGRIAAWSATLAGALAVLVPLVPTSILGGASTLLSLGAIWWGRWLGRAPLARLADQELRERVTLLLRESEQIIGLEDSVTQLSARLGEWELQRERRRRPEPATGEWRVTRSLDRLGRPGRGMRRALDWLGGRGRAGTR</sequence>
<name>A0ABV6R8A4_9MICO</name>
<protein>
    <submittedName>
        <fullName evidence="2">Uncharacterized protein</fullName>
    </submittedName>
</protein>
<keyword evidence="3" id="KW-1185">Reference proteome</keyword>
<keyword evidence="1" id="KW-1133">Transmembrane helix</keyword>
<accession>A0ABV6R8A4</accession>
<dbReference type="Proteomes" id="UP001589793">
    <property type="component" value="Unassembled WGS sequence"/>
</dbReference>
<feature type="transmembrane region" description="Helical" evidence="1">
    <location>
        <begin position="20"/>
        <end position="42"/>
    </location>
</feature>
<organism evidence="2 3">
    <name type="scientific">Brachybacterium hainanense</name>
    <dbReference type="NCBI Taxonomy" id="1541174"/>
    <lineage>
        <taxon>Bacteria</taxon>
        <taxon>Bacillati</taxon>
        <taxon>Actinomycetota</taxon>
        <taxon>Actinomycetes</taxon>
        <taxon>Micrococcales</taxon>
        <taxon>Dermabacteraceae</taxon>
        <taxon>Brachybacterium</taxon>
    </lineage>
</organism>
<comment type="caution">
    <text evidence="2">The sequence shown here is derived from an EMBL/GenBank/DDBJ whole genome shotgun (WGS) entry which is preliminary data.</text>
</comment>
<evidence type="ECO:0000256" key="1">
    <source>
        <dbReference type="SAM" id="Phobius"/>
    </source>
</evidence>
<dbReference type="EMBL" id="JBHLSV010000004">
    <property type="protein sequence ID" value="MFC0673222.1"/>
    <property type="molecule type" value="Genomic_DNA"/>
</dbReference>
<evidence type="ECO:0000313" key="2">
    <source>
        <dbReference type="EMBL" id="MFC0673222.1"/>
    </source>
</evidence>
<keyword evidence="1" id="KW-0472">Membrane</keyword>
<gene>
    <name evidence="2" type="ORF">ACFFF6_04545</name>
</gene>
<feature type="transmembrane region" description="Helical" evidence="1">
    <location>
        <begin position="93"/>
        <end position="111"/>
    </location>
</feature>
<dbReference type="RefSeq" id="WP_376978621.1">
    <property type="nucleotide sequence ID" value="NZ_JBHLSV010000004.1"/>
</dbReference>